<dbReference type="InterPro" id="IPR015421">
    <property type="entry name" value="PyrdxlP-dep_Trfase_major"/>
</dbReference>
<dbReference type="Gene3D" id="3.90.100.10">
    <property type="entry name" value="Orn/Lys/Arg decarboxylase, C-terminal domain"/>
    <property type="match status" value="1"/>
</dbReference>
<keyword evidence="8" id="KW-1185">Reference proteome</keyword>
<evidence type="ECO:0000256" key="2">
    <source>
        <dbReference type="ARBA" id="ARBA00010671"/>
    </source>
</evidence>
<evidence type="ECO:0000259" key="6">
    <source>
        <dbReference type="PROSITE" id="PS00703"/>
    </source>
</evidence>
<dbReference type="SUPFAM" id="SSF53383">
    <property type="entry name" value="PLP-dependent transferases"/>
    <property type="match status" value="1"/>
</dbReference>
<dbReference type="OrthoDB" id="9815233at2"/>
<evidence type="ECO:0000313" key="8">
    <source>
        <dbReference type="Proteomes" id="UP000295188"/>
    </source>
</evidence>
<evidence type="ECO:0000256" key="5">
    <source>
        <dbReference type="ARBA" id="ARBA00023239"/>
    </source>
</evidence>
<protein>
    <submittedName>
        <fullName evidence="7">Arginine/lysine/ornithine decarboxylase</fullName>
    </submittedName>
</protein>
<proteinExistence type="inferred from homology"/>
<comment type="caution">
    <text evidence="7">The sequence shown here is derived from an EMBL/GenBank/DDBJ whole genome shotgun (WGS) entry which is preliminary data.</text>
</comment>
<comment type="cofactor">
    <cofactor evidence="1">
        <name>pyridoxal 5'-phosphate</name>
        <dbReference type="ChEBI" id="CHEBI:597326"/>
    </cofactor>
</comment>
<dbReference type="InterPro" id="IPR036633">
    <property type="entry name" value="Prn/Lys/Arg_de-COase_C_sf"/>
</dbReference>
<feature type="domain" description="Orn/Lys/Arg decarboxylases family 1 pyridoxal-P attachment site" evidence="6">
    <location>
        <begin position="221"/>
        <end position="235"/>
    </location>
</feature>
<evidence type="ECO:0000313" key="7">
    <source>
        <dbReference type="EMBL" id="TCS76157.1"/>
    </source>
</evidence>
<name>A0A4V2URA5_9FIRM</name>
<accession>A0A4V2URA5</accession>
<dbReference type="RefSeq" id="WP_132551439.1">
    <property type="nucleotide sequence ID" value="NZ_SMAA01000024.1"/>
</dbReference>
<dbReference type="AlphaFoldDB" id="A0A4V2URA5"/>
<reference evidence="7 8" key="1">
    <citation type="submission" date="2019-03" db="EMBL/GenBank/DDBJ databases">
        <title>Genomic Encyclopedia of Type Strains, Phase IV (KMG-IV): sequencing the most valuable type-strain genomes for metagenomic binning, comparative biology and taxonomic classification.</title>
        <authorList>
            <person name="Goeker M."/>
        </authorList>
    </citation>
    <scope>NUCLEOTIDE SEQUENCE [LARGE SCALE GENOMIC DNA]</scope>
    <source>
        <strain evidence="7 8">DSM 20467</strain>
    </source>
</reference>
<dbReference type="Gene3D" id="3.40.640.10">
    <property type="entry name" value="Type I PLP-dependent aspartate aminotransferase-like (Major domain)"/>
    <property type="match status" value="1"/>
</dbReference>
<keyword evidence="4" id="KW-0663">Pyridoxal phosphate</keyword>
<dbReference type="EMBL" id="SMAA01000024">
    <property type="protein sequence ID" value="TCS76157.1"/>
    <property type="molecule type" value="Genomic_DNA"/>
</dbReference>
<dbReference type="PANTHER" id="PTHR43277">
    <property type="entry name" value="ARGININE DECARBOXYLASE"/>
    <property type="match status" value="1"/>
</dbReference>
<dbReference type="InterPro" id="IPR052357">
    <property type="entry name" value="Orn_Lys_Arg_decarboxylase-I"/>
</dbReference>
<dbReference type="Pfam" id="PF01276">
    <property type="entry name" value="OKR_DC_1"/>
    <property type="match status" value="1"/>
</dbReference>
<dbReference type="GO" id="GO:0016831">
    <property type="term" value="F:carboxy-lyase activity"/>
    <property type="evidence" value="ECO:0007669"/>
    <property type="project" value="UniProtKB-KW"/>
</dbReference>
<organism evidence="7 8">
    <name type="scientific">Pectinatus cerevisiiphilus</name>
    <dbReference type="NCBI Taxonomy" id="86956"/>
    <lineage>
        <taxon>Bacteria</taxon>
        <taxon>Bacillati</taxon>
        <taxon>Bacillota</taxon>
        <taxon>Negativicutes</taxon>
        <taxon>Selenomonadales</taxon>
        <taxon>Selenomonadaceae</taxon>
        <taxon>Pectinatus</taxon>
    </lineage>
</organism>
<dbReference type="InterPro" id="IPR008286">
    <property type="entry name" value="Prn/Lys/Arg_de-COase_C"/>
</dbReference>
<gene>
    <name evidence="7" type="ORF">EDC37_1243</name>
</gene>
<dbReference type="InterPro" id="IPR000310">
    <property type="entry name" value="Orn/Lys/Arg_deCO2ase_major_dom"/>
</dbReference>
<evidence type="ECO:0000256" key="4">
    <source>
        <dbReference type="ARBA" id="ARBA00022898"/>
    </source>
</evidence>
<dbReference type="CDD" id="cd00615">
    <property type="entry name" value="Orn_deC_like"/>
    <property type="match status" value="1"/>
</dbReference>
<keyword evidence="3" id="KW-0210">Decarboxylase</keyword>
<dbReference type="PROSITE" id="PS00703">
    <property type="entry name" value="OKR_DC_1"/>
    <property type="match status" value="1"/>
</dbReference>
<dbReference type="PANTHER" id="PTHR43277:SF4">
    <property type="entry name" value="ARGININE DECARBOXYLASE"/>
    <property type="match status" value="1"/>
</dbReference>
<evidence type="ECO:0000256" key="1">
    <source>
        <dbReference type="ARBA" id="ARBA00001933"/>
    </source>
</evidence>
<sequence>MTQDMAPLFAAMQKYVNDGAVAFHTPGHKQGKGAADVIKMMVTPLGLKMDVSLMAELDDLFAPTTCIKQAQELAAELYGADESLFMINGTTGAIHIMLFAALSPGDKVIIPRNAHKSVLGGLILCGAEPVFIEPVINSRLGIAMSVRTEDVARTIKANKDAKAVLLVYPTYYGVACDIEKIAELVHKNGMLLLVDEAHGPHLKFSSALPIQAIDAGADMSAQSTHKILGSFTQTSMLHVQYGRIDKERVHMANALLQSTSPNYLLLASLDAARRQMAQKGTVLIGKAVRLAQELRERVNNITGLYCGGIDLVGSEGCFALDWTKVTVTVKNLGITGYEAEHILRYRYKIQCELADMYNVLFIISMADSEKETAILLKALAALANDCKQKGKAAVVAASKLITLPEMRMAPRQAALANYENVPFAQSEDRICAETVTFYPPGIPLIYPGEIISSEFIEYIKKGQQAGAKIVGPADTQLHEIRVVK</sequence>
<keyword evidence="5" id="KW-0456">Lyase</keyword>
<evidence type="ECO:0000256" key="3">
    <source>
        <dbReference type="ARBA" id="ARBA00022793"/>
    </source>
</evidence>
<comment type="similarity">
    <text evidence="2">Belongs to the Orn/Lys/Arg decarboxylase class-I family.</text>
</comment>
<dbReference type="Pfam" id="PF03711">
    <property type="entry name" value="OKR_DC_1_C"/>
    <property type="match status" value="1"/>
</dbReference>
<dbReference type="SUPFAM" id="SSF55904">
    <property type="entry name" value="Ornithine decarboxylase C-terminal domain"/>
    <property type="match status" value="1"/>
</dbReference>
<dbReference type="Proteomes" id="UP000295188">
    <property type="component" value="Unassembled WGS sequence"/>
</dbReference>
<dbReference type="InterPro" id="IPR015424">
    <property type="entry name" value="PyrdxlP-dep_Trfase"/>
</dbReference>